<reference evidence="2 3" key="1">
    <citation type="journal article" date="2019" name="Nat. Ecol. Evol.">
        <title>Megaphylogeny resolves global patterns of mushroom evolution.</title>
        <authorList>
            <person name="Varga T."/>
            <person name="Krizsan K."/>
            <person name="Foldi C."/>
            <person name="Dima B."/>
            <person name="Sanchez-Garcia M."/>
            <person name="Sanchez-Ramirez S."/>
            <person name="Szollosi G.J."/>
            <person name="Szarkandi J.G."/>
            <person name="Papp V."/>
            <person name="Albert L."/>
            <person name="Andreopoulos W."/>
            <person name="Angelini C."/>
            <person name="Antonin V."/>
            <person name="Barry K.W."/>
            <person name="Bougher N.L."/>
            <person name="Buchanan P."/>
            <person name="Buyck B."/>
            <person name="Bense V."/>
            <person name="Catcheside P."/>
            <person name="Chovatia M."/>
            <person name="Cooper J."/>
            <person name="Damon W."/>
            <person name="Desjardin D."/>
            <person name="Finy P."/>
            <person name="Geml J."/>
            <person name="Haridas S."/>
            <person name="Hughes K."/>
            <person name="Justo A."/>
            <person name="Karasinski D."/>
            <person name="Kautmanova I."/>
            <person name="Kiss B."/>
            <person name="Kocsube S."/>
            <person name="Kotiranta H."/>
            <person name="LaButti K.M."/>
            <person name="Lechner B.E."/>
            <person name="Liimatainen K."/>
            <person name="Lipzen A."/>
            <person name="Lukacs Z."/>
            <person name="Mihaltcheva S."/>
            <person name="Morgado L.N."/>
            <person name="Niskanen T."/>
            <person name="Noordeloos M.E."/>
            <person name="Ohm R.A."/>
            <person name="Ortiz-Santana B."/>
            <person name="Ovrebo C."/>
            <person name="Racz N."/>
            <person name="Riley R."/>
            <person name="Savchenko A."/>
            <person name="Shiryaev A."/>
            <person name="Soop K."/>
            <person name="Spirin V."/>
            <person name="Szebenyi C."/>
            <person name="Tomsovsky M."/>
            <person name="Tulloss R.E."/>
            <person name="Uehling J."/>
            <person name="Grigoriev I.V."/>
            <person name="Vagvolgyi C."/>
            <person name="Papp T."/>
            <person name="Martin F.M."/>
            <person name="Miettinen O."/>
            <person name="Hibbett D.S."/>
            <person name="Nagy L.G."/>
        </authorList>
    </citation>
    <scope>NUCLEOTIDE SEQUENCE [LARGE SCALE GENOMIC DNA]</scope>
    <source>
        <strain evidence="2 3">CBS 962.96</strain>
    </source>
</reference>
<organism evidence="2 3">
    <name type="scientific">Dendrothele bispora (strain CBS 962.96)</name>
    <dbReference type="NCBI Taxonomy" id="1314807"/>
    <lineage>
        <taxon>Eukaryota</taxon>
        <taxon>Fungi</taxon>
        <taxon>Dikarya</taxon>
        <taxon>Basidiomycota</taxon>
        <taxon>Agaricomycotina</taxon>
        <taxon>Agaricomycetes</taxon>
        <taxon>Agaricomycetidae</taxon>
        <taxon>Agaricales</taxon>
        <taxon>Agaricales incertae sedis</taxon>
        <taxon>Dendrothele</taxon>
    </lineage>
</organism>
<dbReference type="AlphaFoldDB" id="A0A4S8LNF8"/>
<evidence type="ECO:0000256" key="1">
    <source>
        <dbReference type="SAM" id="MobiDB-lite"/>
    </source>
</evidence>
<protein>
    <submittedName>
        <fullName evidence="2">Uncharacterized protein</fullName>
    </submittedName>
</protein>
<evidence type="ECO:0000313" key="2">
    <source>
        <dbReference type="EMBL" id="THU90620.1"/>
    </source>
</evidence>
<feature type="compositionally biased region" description="Basic and acidic residues" evidence="1">
    <location>
        <begin position="1"/>
        <end position="13"/>
    </location>
</feature>
<evidence type="ECO:0000313" key="3">
    <source>
        <dbReference type="Proteomes" id="UP000297245"/>
    </source>
</evidence>
<dbReference type="Proteomes" id="UP000297245">
    <property type="component" value="Unassembled WGS sequence"/>
</dbReference>
<feature type="compositionally biased region" description="Polar residues" evidence="1">
    <location>
        <begin position="14"/>
        <end position="34"/>
    </location>
</feature>
<accession>A0A4S8LNF8</accession>
<feature type="region of interest" description="Disordered" evidence="1">
    <location>
        <begin position="1"/>
        <end position="34"/>
    </location>
</feature>
<proteinExistence type="predicted"/>
<name>A0A4S8LNF8_DENBC</name>
<sequence>MNERQSNENKNDPEAQNVSENPCPTPDTSNRDNNLSEMRSHEYRVGIVSWSGSDSQQTRLCPGRGARQPTCFLAAATASGGVSNLGSMHQQKAKDLTRCNLPMRNFVHLQRKFQNGISSQTSQDYFTNEEYKSLEDLERLSTDNKITYIQQEKDKRHVKVKGI</sequence>
<keyword evidence="3" id="KW-1185">Reference proteome</keyword>
<gene>
    <name evidence="2" type="ORF">K435DRAFT_801859</name>
</gene>
<dbReference type="EMBL" id="ML179329">
    <property type="protein sequence ID" value="THU90620.1"/>
    <property type="molecule type" value="Genomic_DNA"/>
</dbReference>